<keyword evidence="2" id="KW-1185">Reference proteome</keyword>
<evidence type="ECO:0000313" key="1">
    <source>
        <dbReference type="EMBL" id="CAG8603271.1"/>
    </source>
</evidence>
<protein>
    <submittedName>
        <fullName evidence="1">12040_t:CDS:1</fullName>
    </submittedName>
</protein>
<comment type="caution">
    <text evidence="1">The sequence shown here is derived from an EMBL/GenBank/DDBJ whole genome shotgun (WGS) entry which is preliminary data.</text>
</comment>
<organism evidence="1 2">
    <name type="scientific">Racocetra persica</name>
    <dbReference type="NCBI Taxonomy" id="160502"/>
    <lineage>
        <taxon>Eukaryota</taxon>
        <taxon>Fungi</taxon>
        <taxon>Fungi incertae sedis</taxon>
        <taxon>Mucoromycota</taxon>
        <taxon>Glomeromycotina</taxon>
        <taxon>Glomeromycetes</taxon>
        <taxon>Diversisporales</taxon>
        <taxon>Gigasporaceae</taxon>
        <taxon>Racocetra</taxon>
    </lineage>
</organism>
<reference evidence="1" key="1">
    <citation type="submission" date="2021-06" db="EMBL/GenBank/DDBJ databases">
        <authorList>
            <person name="Kallberg Y."/>
            <person name="Tangrot J."/>
            <person name="Rosling A."/>
        </authorList>
    </citation>
    <scope>NUCLEOTIDE SEQUENCE</scope>
    <source>
        <strain evidence="1">MA461A</strain>
    </source>
</reference>
<accession>A0ACA9MPA5</accession>
<proteinExistence type="predicted"/>
<gene>
    <name evidence="1" type="ORF">RPERSI_LOCUS6003</name>
</gene>
<evidence type="ECO:0000313" key="2">
    <source>
        <dbReference type="Proteomes" id="UP000789920"/>
    </source>
</evidence>
<dbReference type="Proteomes" id="UP000789920">
    <property type="component" value="Unassembled WGS sequence"/>
</dbReference>
<dbReference type="EMBL" id="CAJVQC010009325">
    <property type="protein sequence ID" value="CAG8603271.1"/>
    <property type="molecule type" value="Genomic_DNA"/>
</dbReference>
<sequence>MDNPIIFDTHCHLADEKYQNLDLKEIIRGGEKAGVKFILNVGYDGASNQKVVEQLKRQLELAQKYDLPVLLHIREAFADAYEI</sequence>
<feature type="non-terminal residue" evidence="1">
    <location>
        <position position="83"/>
    </location>
</feature>
<name>A0ACA9MPA5_9GLOM</name>